<dbReference type="EMBL" id="CP003364">
    <property type="protein sequence ID" value="AGA24725.1"/>
    <property type="molecule type" value="Genomic_DNA"/>
</dbReference>
<dbReference type="Pfam" id="PF03009">
    <property type="entry name" value="GDPD"/>
    <property type="match status" value="1"/>
</dbReference>
<dbReference type="Proteomes" id="UP000010798">
    <property type="component" value="Chromosome"/>
</dbReference>
<feature type="transmembrane region" description="Helical" evidence="1">
    <location>
        <begin position="45"/>
        <end position="65"/>
    </location>
</feature>
<dbReference type="InterPro" id="IPR030395">
    <property type="entry name" value="GP_PDE_dom"/>
</dbReference>
<evidence type="ECO:0000313" key="4">
    <source>
        <dbReference type="Proteomes" id="UP000010798"/>
    </source>
</evidence>
<dbReference type="eggNOG" id="COG4781">
    <property type="taxonomic scope" value="Bacteria"/>
</dbReference>
<accession>L0D779</accession>
<dbReference type="SUPFAM" id="SSF51695">
    <property type="entry name" value="PLC-like phosphodiesterases"/>
    <property type="match status" value="1"/>
</dbReference>
<dbReference type="CDD" id="cd08579">
    <property type="entry name" value="GDPD_memb_like"/>
    <property type="match status" value="1"/>
</dbReference>
<sequence length="632" mass="69559">MSLANIERSDDPAPASLTTLARGVLGDFQRILMPLILFEVAFKGLVYPLWLFGSVWLLPAIVATAGRGGAVTNKDIATFMLSPPGLLVGLIAGVATIWLFLFEHLGVMFIAAMSGQGLAFRVGRVSQTLAAAGLRILRIGFVGLAALAVTTAPFALLAAIIYITFFTYHDINFYLSERPTSFYVGLGIGILLLAGAIVIGFALCVRWVFALPILLLEGLPGQAALGESWRRCRGAFWRVATILLGWEALGLGLSLVVVGAFRWFSAMALDAAGYHVSVVIPLVIILLAGHGLLLAALSFLMVSVHSLLILRLYTERGGTVRFALKDEPVRDRERDPALHEGHKPRILRLWMVLSAAFVGFVAVVAFGSTAQTDAGQRVEITAHRGDARHHPENTLSAIRGAIEAGADYAEIDVHETADGAIVLLHDDDLMRMAGDPRKVWDLTLAEIRQVDVGRRFSPAHVGERVPTLEEAIRLARGKIKLNIELKFRGRNRRLAGAVARLIHRERFESECVVASLTYDGLSEAKRYNPRLRTAAIVTFAVGDMNRLEADVISVNRKFLTNRLVRRAHARGKEVYVWTVNDPRSMIKLIELGVTNIITNEPRLLVSIRREREELSEVERRLLAARYFLDIKP</sequence>
<dbReference type="PROSITE" id="PS51704">
    <property type="entry name" value="GP_PDE"/>
    <property type="match status" value="1"/>
</dbReference>
<keyword evidence="1" id="KW-0472">Membrane</keyword>
<keyword evidence="1" id="KW-0812">Transmembrane</keyword>
<evidence type="ECO:0000313" key="3">
    <source>
        <dbReference type="EMBL" id="AGA24725.1"/>
    </source>
</evidence>
<dbReference type="InterPro" id="IPR017946">
    <property type="entry name" value="PLC-like_Pdiesterase_TIM-brl"/>
</dbReference>
<keyword evidence="4" id="KW-1185">Reference proteome</keyword>
<feature type="domain" description="GP-PDE" evidence="2">
    <location>
        <begin position="378"/>
        <end position="608"/>
    </location>
</feature>
<organism evidence="3 4">
    <name type="scientific">Singulisphaera acidiphila (strain ATCC BAA-1392 / DSM 18658 / VKM B-2454 / MOB10)</name>
    <dbReference type="NCBI Taxonomy" id="886293"/>
    <lineage>
        <taxon>Bacteria</taxon>
        <taxon>Pseudomonadati</taxon>
        <taxon>Planctomycetota</taxon>
        <taxon>Planctomycetia</taxon>
        <taxon>Isosphaerales</taxon>
        <taxon>Isosphaeraceae</taxon>
        <taxon>Singulisphaera</taxon>
    </lineage>
</organism>
<proteinExistence type="predicted"/>
<dbReference type="eggNOG" id="COG0584">
    <property type="taxonomic scope" value="Bacteria"/>
</dbReference>
<dbReference type="KEGG" id="saci:Sinac_0275"/>
<reference evidence="3 4" key="1">
    <citation type="submission" date="2012-02" db="EMBL/GenBank/DDBJ databases">
        <title>Complete sequence of chromosome of Singulisphaera acidiphila DSM 18658.</title>
        <authorList>
            <consortium name="US DOE Joint Genome Institute (JGI-PGF)"/>
            <person name="Lucas S."/>
            <person name="Copeland A."/>
            <person name="Lapidus A."/>
            <person name="Glavina del Rio T."/>
            <person name="Dalin E."/>
            <person name="Tice H."/>
            <person name="Bruce D."/>
            <person name="Goodwin L."/>
            <person name="Pitluck S."/>
            <person name="Peters L."/>
            <person name="Ovchinnikova G."/>
            <person name="Chertkov O."/>
            <person name="Kyrpides N."/>
            <person name="Mavromatis K."/>
            <person name="Ivanova N."/>
            <person name="Brettin T."/>
            <person name="Detter J.C."/>
            <person name="Han C."/>
            <person name="Larimer F."/>
            <person name="Land M."/>
            <person name="Hauser L."/>
            <person name="Markowitz V."/>
            <person name="Cheng J.-F."/>
            <person name="Hugenholtz P."/>
            <person name="Woyke T."/>
            <person name="Wu D."/>
            <person name="Tindall B."/>
            <person name="Pomrenke H."/>
            <person name="Brambilla E."/>
            <person name="Klenk H.-P."/>
            <person name="Eisen J.A."/>
        </authorList>
    </citation>
    <scope>NUCLEOTIDE SEQUENCE [LARGE SCALE GENOMIC DNA]</scope>
    <source>
        <strain evidence="4">ATCC BAA-1392 / DSM 18658 / VKM B-2454 / MOB10</strain>
    </source>
</reference>
<feature type="transmembrane region" description="Helical" evidence="1">
    <location>
        <begin position="349"/>
        <end position="367"/>
    </location>
</feature>
<feature type="transmembrane region" description="Helical" evidence="1">
    <location>
        <begin position="107"/>
        <end position="124"/>
    </location>
</feature>
<dbReference type="Pfam" id="PF10110">
    <property type="entry name" value="GPDPase_memb"/>
    <property type="match status" value="1"/>
</dbReference>
<feature type="transmembrane region" description="Helical" evidence="1">
    <location>
        <begin position="183"/>
        <end position="216"/>
    </location>
</feature>
<dbReference type="RefSeq" id="WP_015243910.1">
    <property type="nucleotide sequence ID" value="NC_019892.1"/>
</dbReference>
<name>L0D779_SINAD</name>
<dbReference type="GO" id="GO:0008081">
    <property type="term" value="F:phosphoric diester hydrolase activity"/>
    <property type="evidence" value="ECO:0007669"/>
    <property type="project" value="InterPro"/>
</dbReference>
<feature type="transmembrane region" description="Helical" evidence="1">
    <location>
        <begin position="77"/>
        <end position="101"/>
    </location>
</feature>
<dbReference type="PANTHER" id="PTHR46211">
    <property type="entry name" value="GLYCEROPHOSPHORYL DIESTER PHOSPHODIESTERASE"/>
    <property type="match status" value="1"/>
</dbReference>
<dbReference type="HOGENOM" id="CLU_030006_15_1_0"/>
<dbReference type="AlphaFoldDB" id="L0D779"/>
<dbReference type="PANTHER" id="PTHR46211:SF8">
    <property type="entry name" value="PHOSPHODIESTERASE"/>
    <property type="match status" value="1"/>
</dbReference>
<gene>
    <name evidence="3" type="ordered locus">Sinac_0275</name>
</gene>
<dbReference type="Gene3D" id="3.20.20.190">
    <property type="entry name" value="Phosphatidylinositol (PI) phosphodiesterase"/>
    <property type="match status" value="1"/>
</dbReference>
<dbReference type="OrthoDB" id="238714at2"/>
<feature type="transmembrane region" description="Helical" evidence="1">
    <location>
        <begin position="136"/>
        <end position="163"/>
    </location>
</feature>
<evidence type="ECO:0000259" key="2">
    <source>
        <dbReference type="PROSITE" id="PS51704"/>
    </source>
</evidence>
<feature type="transmembrane region" description="Helical" evidence="1">
    <location>
        <begin position="276"/>
        <end position="302"/>
    </location>
</feature>
<dbReference type="GO" id="GO:0006629">
    <property type="term" value="P:lipid metabolic process"/>
    <property type="evidence" value="ECO:0007669"/>
    <property type="project" value="InterPro"/>
</dbReference>
<dbReference type="STRING" id="886293.Sinac_0275"/>
<keyword evidence="1" id="KW-1133">Transmembrane helix</keyword>
<protein>
    <submittedName>
        <fullName evidence="3">Glycerophosphoryl diester phosphodiesterase</fullName>
    </submittedName>
</protein>
<evidence type="ECO:0000256" key="1">
    <source>
        <dbReference type="SAM" id="Phobius"/>
    </source>
</evidence>
<feature type="transmembrane region" description="Helical" evidence="1">
    <location>
        <begin position="236"/>
        <end position="264"/>
    </location>
</feature>
<dbReference type="InterPro" id="IPR018476">
    <property type="entry name" value="GlyceroP-diester-Pdiesterase_M"/>
</dbReference>